<dbReference type="GO" id="GO:0016747">
    <property type="term" value="F:acyltransferase activity, transferring groups other than amino-acyl groups"/>
    <property type="evidence" value="ECO:0007669"/>
    <property type="project" value="InterPro"/>
</dbReference>
<evidence type="ECO:0000259" key="1">
    <source>
        <dbReference type="PROSITE" id="PS51186"/>
    </source>
</evidence>
<dbReference type="InterPro" id="IPR016181">
    <property type="entry name" value="Acyl_CoA_acyltransferase"/>
</dbReference>
<dbReference type="PANTHER" id="PTHR43328:SF1">
    <property type="entry name" value="N-ACETYLTRANSFERASE DOMAIN-CONTAINING PROTEIN"/>
    <property type="match status" value="1"/>
</dbReference>
<proteinExistence type="predicted"/>
<dbReference type="SUPFAM" id="SSF55729">
    <property type="entry name" value="Acyl-CoA N-acyltransferases (Nat)"/>
    <property type="match status" value="1"/>
</dbReference>
<dbReference type="AlphaFoldDB" id="A0A9D2QQ55"/>
<comment type="caution">
    <text evidence="2">The sequence shown here is derived from an EMBL/GenBank/DDBJ whole genome shotgun (WGS) entry which is preliminary data.</text>
</comment>
<evidence type="ECO:0000313" key="3">
    <source>
        <dbReference type="Proteomes" id="UP000823892"/>
    </source>
</evidence>
<dbReference type="Proteomes" id="UP000823892">
    <property type="component" value="Unassembled WGS sequence"/>
</dbReference>
<protein>
    <submittedName>
        <fullName evidence="2">GNAT family N-acetyltransferase</fullName>
    </submittedName>
</protein>
<organism evidence="2 3">
    <name type="scientific">Candidatus Blautia avicola</name>
    <dbReference type="NCBI Taxonomy" id="2838483"/>
    <lineage>
        <taxon>Bacteria</taxon>
        <taxon>Bacillati</taxon>
        <taxon>Bacillota</taxon>
        <taxon>Clostridia</taxon>
        <taxon>Lachnospirales</taxon>
        <taxon>Lachnospiraceae</taxon>
        <taxon>Blautia</taxon>
    </lineage>
</organism>
<accession>A0A9D2QQ55</accession>
<dbReference type="PANTHER" id="PTHR43328">
    <property type="entry name" value="ACETYLTRANSFERASE-RELATED"/>
    <property type="match status" value="1"/>
</dbReference>
<reference evidence="2" key="1">
    <citation type="journal article" date="2021" name="PeerJ">
        <title>Extensive microbial diversity within the chicken gut microbiome revealed by metagenomics and culture.</title>
        <authorList>
            <person name="Gilroy R."/>
            <person name="Ravi A."/>
            <person name="Getino M."/>
            <person name="Pursley I."/>
            <person name="Horton D.L."/>
            <person name="Alikhan N.F."/>
            <person name="Baker D."/>
            <person name="Gharbi K."/>
            <person name="Hall N."/>
            <person name="Watson M."/>
            <person name="Adriaenssens E.M."/>
            <person name="Foster-Nyarko E."/>
            <person name="Jarju S."/>
            <person name="Secka A."/>
            <person name="Antonio M."/>
            <person name="Oren A."/>
            <person name="Chaudhuri R.R."/>
            <person name="La Ragione R."/>
            <person name="Hildebrand F."/>
            <person name="Pallen M.J."/>
        </authorList>
    </citation>
    <scope>NUCLEOTIDE SEQUENCE</scope>
    <source>
        <strain evidence="2">ChiBcec6-4105</strain>
    </source>
</reference>
<dbReference type="EMBL" id="DWUY01000027">
    <property type="protein sequence ID" value="HJD27634.1"/>
    <property type="molecule type" value="Genomic_DNA"/>
</dbReference>
<gene>
    <name evidence="2" type="ORF">H9914_01340</name>
</gene>
<evidence type="ECO:0000313" key="2">
    <source>
        <dbReference type="EMBL" id="HJD27634.1"/>
    </source>
</evidence>
<dbReference type="Pfam" id="PF00583">
    <property type="entry name" value="Acetyltransf_1"/>
    <property type="match status" value="1"/>
</dbReference>
<sequence length="155" mass="18227">MNIRIKKGIRQPDIRKIVRWTNARNAEFLRQYAGDKWNFPLSEMQVFSEKDSIYSIMMEKDFIGMIQVLEQEEDTIHIGRFLLNPAKTGKGIGTEVLNNFCKILFEDRKIGAITLNVAEFNKSAQRCYEKCGFTIYDEMYKNGNRTLKMRLIRTE</sequence>
<reference evidence="2" key="2">
    <citation type="submission" date="2021-04" db="EMBL/GenBank/DDBJ databases">
        <authorList>
            <person name="Gilroy R."/>
        </authorList>
    </citation>
    <scope>NUCLEOTIDE SEQUENCE</scope>
    <source>
        <strain evidence="2">ChiBcec6-4105</strain>
    </source>
</reference>
<feature type="domain" description="N-acetyltransferase" evidence="1">
    <location>
        <begin position="1"/>
        <end position="154"/>
    </location>
</feature>
<name>A0A9D2QQ55_9FIRM</name>
<dbReference type="InterPro" id="IPR000182">
    <property type="entry name" value="GNAT_dom"/>
</dbReference>
<dbReference type="PROSITE" id="PS51186">
    <property type="entry name" value="GNAT"/>
    <property type="match status" value="1"/>
</dbReference>
<dbReference type="Gene3D" id="3.40.630.30">
    <property type="match status" value="1"/>
</dbReference>